<comment type="caution">
    <text evidence="2">The sequence shown here is derived from an EMBL/GenBank/DDBJ whole genome shotgun (WGS) entry which is preliminary data.</text>
</comment>
<keyword evidence="3" id="KW-1185">Reference proteome</keyword>
<accession>A0ABS6EQT7</accession>
<evidence type="ECO:0000313" key="2">
    <source>
        <dbReference type="EMBL" id="MBU5489219.1"/>
    </source>
</evidence>
<name>A0ABS6EQT7_9FIRM</name>
<dbReference type="Proteomes" id="UP000783588">
    <property type="component" value="Unassembled WGS sequence"/>
</dbReference>
<reference evidence="2 3" key="1">
    <citation type="submission" date="2021-06" db="EMBL/GenBank/DDBJ databases">
        <authorList>
            <person name="Sun Q."/>
            <person name="Li D."/>
        </authorList>
    </citation>
    <scope>NUCLEOTIDE SEQUENCE [LARGE SCALE GENOMIC DNA]</scope>
    <source>
        <strain evidence="2 3">MSJd-7</strain>
    </source>
</reference>
<proteinExistence type="inferred from homology"/>
<organism evidence="2 3">
    <name type="scientific">Butyricicoccus intestinisimiae</name>
    <dbReference type="NCBI Taxonomy" id="2841509"/>
    <lineage>
        <taxon>Bacteria</taxon>
        <taxon>Bacillati</taxon>
        <taxon>Bacillota</taxon>
        <taxon>Clostridia</taxon>
        <taxon>Eubacteriales</taxon>
        <taxon>Butyricicoccaceae</taxon>
        <taxon>Butyricicoccus</taxon>
    </lineage>
</organism>
<evidence type="ECO:0000256" key="1">
    <source>
        <dbReference type="ARBA" id="ARBA00007189"/>
    </source>
</evidence>
<protein>
    <submittedName>
        <fullName evidence="2">DUF2325 domain-containing protein</fullName>
    </submittedName>
</protein>
<dbReference type="InterPro" id="IPR016772">
    <property type="entry name" value="UCP020408"/>
</dbReference>
<sequence>MSVVIVGGNDCMVRRYKDLCKQYDCQAKVFTQMKDGLKNKIGCPDLLVLFTSTMSHKMLRYALNETKGQDSMIVARSHSSSMSALRNILEEHAC</sequence>
<gene>
    <name evidence="2" type="ORF">KQI75_01020</name>
</gene>
<comment type="similarity">
    <text evidence="1">Belongs to the UPF0751 family.</text>
</comment>
<dbReference type="EMBL" id="JAHLQI010000001">
    <property type="protein sequence ID" value="MBU5489219.1"/>
    <property type="molecule type" value="Genomic_DNA"/>
</dbReference>
<evidence type="ECO:0000313" key="3">
    <source>
        <dbReference type="Proteomes" id="UP000783588"/>
    </source>
</evidence>
<dbReference type="Pfam" id="PF10087">
    <property type="entry name" value="DUF2325"/>
    <property type="match status" value="1"/>
</dbReference>
<dbReference type="RefSeq" id="WP_216468829.1">
    <property type="nucleotide sequence ID" value="NZ_JAHLQI010000001.1"/>
</dbReference>